<dbReference type="EMBL" id="FLQR01000001">
    <property type="protein sequence ID" value="SBS70793.1"/>
    <property type="molecule type" value="Genomic_DNA"/>
</dbReference>
<accession>A0A1Y5NWP5</accession>
<dbReference type="AlphaFoldDB" id="A0A1Y5NWP5"/>
<dbReference type="RefSeq" id="WP_295573517.1">
    <property type="nucleotide sequence ID" value="NZ_FLQR01000001.1"/>
</dbReference>
<protein>
    <submittedName>
        <fullName evidence="1">Uncharacterized protein</fullName>
    </submittedName>
</protein>
<proteinExistence type="predicted"/>
<sequence length="172" mass="18355">MAARDALSYLMSALTTCTPLERDQIAAGASPDRVRSMLEHHVAADPDMSDKDLSAALTEWPLVEAGMISSPPAMLLAAYTEYPVSLVVAVRSNEGIPGARVVVAQCPYAGLHRDRYKGHALHTYGWPRGLELDDEGSLGTRVPHCDGATVGSDRLSVVDLVIPAHLLRGGVQ</sequence>
<name>A0A1Y5NWP5_9MICO</name>
<evidence type="ECO:0000313" key="1">
    <source>
        <dbReference type="EMBL" id="SBS70793.1"/>
    </source>
</evidence>
<gene>
    <name evidence="1" type="ORF">MIPYR_10654</name>
</gene>
<organism evidence="1">
    <name type="scientific">uncultured Microbacterium sp</name>
    <dbReference type="NCBI Taxonomy" id="191216"/>
    <lineage>
        <taxon>Bacteria</taxon>
        <taxon>Bacillati</taxon>
        <taxon>Actinomycetota</taxon>
        <taxon>Actinomycetes</taxon>
        <taxon>Micrococcales</taxon>
        <taxon>Microbacteriaceae</taxon>
        <taxon>Microbacterium</taxon>
        <taxon>environmental samples</taxon>
    </lineage>
</organism>
<reference evidence="1" key="1">
    <citation type="submission" date="2016-03" db="EMBL/GenBank/DDBJ databases">
        <authorList>
            <person name="Ploux O."/>
        </authorList>
    </citation>
    <scope>NUCLEOTIDE SEQUENCE</scope>
    <source>
        <strain evidence="1">UC1</strain>
    </source>
</reference>